<dbReference type="GeneID" id="87615817"/>
<feature type="domain" description="IDEAL" evidence="1">
    <location>
        <begin position="33"/>
        <end position="69"/>
    </location>
</feature>
<dbReference type="InterPro" id="IPR014957">
    <property type="entry name" value="IDEAL_dom"/>
</dbReference>
<gene>
    <name evidence="2" type="ORF">EM808_03885</name>
</gene>
<dbReference type="Proteomes" id="UP000288024">
    <property type="component" value="Unassembled WGS sequence"/>
</dbReference>
<dbReference type="EMBL" id="RZTZ01000001">
    <property type="protein sequence ID" value="RVT67628.1"/>
    <property type="molecule type" value="Genomic_DNA"/>
</dbReference>
<evidence type="ECO:0000259" key="1">
    <source>
        <dbReference type="SMART" id="SM00914"/>
    </source>
</evidence>
<organism evidence="2 3">
    <name type="scientific">Niallia taxi</name>
    <dbReference type="NCBI Taxonomy" id="2499688"/>
    <lineage>
        <taxon>Bacteria</taxon>
        <taxon>Bacillati</taxon>
        <taxon>Bacillota</taxon>
        <taxon>Bacilli</taxon>
        <taxon>Bacillales</taxon>
        <taxon>Bacillaceae</taxon>
        <taxon>Niallia</taxon>
    </lineage>
</organism>
<name>A0A3S2UI92_9BACI</name>
<reference evidence="2 3" key="1">
    <citation type="submission" date="2019-01" db="EMBL/GenBank/DDBJ databases">
        <title>Bacillus sp. M5HDSG1-1, whole genome shotgun sequence.</title>
        <authorList>
            <person name="Tuo L."/>
        </authorList>
    </citation>
    <scope>NUCLEOTIDE SEQUENCE [LARGE SCALE GENOMIC DNA]</scope>
    <source>
        <strain evidence="2 3">M5HDSG1-1</strain>
    </source>
</reference>
<dbReference type="AlphaFoldDB" id="A0A3S2UI92"/>
<dbReference type="SMART" id="SM00914">
    <property type="entry name" value="IDEAL"/>
    <property type="match status" value="1"/>
</dbReference>
<proteinExistence type="predicted"/>
<evidence type="ECO:0000313" key="3">
    <source>
        <dbReference type="Proteomes" id="UP000288024"/>
    </source>
</evidence>
<protein>
    <submittedName>
        <fullName evidence="2">IDEAL domain-containing protein</fullName>
    </submittedName>
</protein>
<accession>A0A3S2UI92</accession>
<sequence length="78" mass="9405">MNEKSYTELTKLSAMKKQKAQETYVKELYIDMLLVEIQWNLEKANLMTQIDHAIDERNEAEFIRLSKQYTQLCKRFDN</sequence>
<dbReference type="Pfam" id="PF08858">
    <property type="entry name" value="IDEAL"/>
    <property type="match status" value="1"/>
</dbReference>
<dbReference type="RefSeq" id="WP_127736106.1">
    <property type="nucleotide sequence ID" value="NZ_CAJCKN010000002.1"/>
</dbReference>
<comment type="caution">
    <text evidence="2">The sequence shown here is derived from an EMBL/GenBank/DDBJ whole genome shotgun (WGS) entry which is preliminary data.</text>
</comment>
<evidence type="ECO:0000313" key="2">
    <source>
        <dbReference type="EMBL" id="RVT67628.1"/>
    </source>
</evidence>
<dbReference type="Gene3D" id="4.10.810.10">
    <property type="entry name" value="Virus Scaffolding Protein, Chain A"/>
    <property type="match status" value="1"/>
</dbReference>
<dbReference type="InterPro" id="IPR027393">
    <property type="entry name" value="Virus_scaffolding_prot_C"/>
</dbReference>
<keyword evidence="3" id="KW-1185">Reference proteome</keyword>